<dbReference type="PROSITE" id="PS51186">
    <property type="entry name" value="GNAT"/>
    <property type="match status" value="1"/>
</dbReference>
<evidence type="ECO:0000256" key="3">
    <source>
        <dbReference type="ARBA" id="ARBA00038502"/>
    </source>
</evidence>
<dbReference type="InterPro" id="IPR000182">
    <property type="entry name" value="GNAT_dom"/>
</dbReference>
<accession>A0A078MUB4</accession>
<dbReference type="Gene3D" id="3.40.630.30">
    <property type="match status" value="1"/>
</dbReference>
<dbReference type="PANTHER" id="PTHR43792">
    <property type="entry name" value="GNAT FAMILY, PUTATIVE (AFU_ORTHOLOGUE AFUA_3G00765)-RELATED-RELATED"/>
    <property type="match status" value="1"/>
</dbReference>
<keyword evidence="2" id="KW-0012">Acyltransferase</keyword>
<protein>
    <recommendedName>
        <fullName evidence="4">N-acetyltransferase domain-containing protein</fullName>
    </recommendedName>
</protein>
<gene>
    <name evidence="5" type="ORF">BN1051_01764</name>
</gene>
<dbReference type="Pfam" id="PF13302">
    <property type="entry name" value="Acetyltransf_3"/>
    <property type="match status" value="1"/>
</dbReference>
<dbReference type="InterPro" id="IPR051531">
    <property type="entry name" value="N-acetyltransferase"/>
</dbReference>
<dbReference type="CDD" id="cd04301">
    <property type="entry name" value="NAT_SF"/>
    <property type="match status" value="1"/>
</dbReference>
<dbReference type="EMBL" id="LN483070">
    <property type="protein sequence ID" value="CEA08416.1"/>
    <property type="molecule type" value="Genomic_DNA"/>
</dbReference>
<reference evidence="5" key="1">
    <citation type="submission" date="2014-07" db="EMBL/GenBank/DDBJ databases">
        <authorList>
            <person name="Urmite Genomes Urmite Genomes"/>
        </authorList>
    </citation>
    <scope>NUCLEOTIDE SEQUENCE</scope>
    <source>
        <strain evidence="5">11W110_air</strain>
    </source>
</reference>
<evidence type="ECO:0000259" key="4">
    <source>
        <dbReference type="PROSITE" id="PS51186"/>
    </source>
</evidence>
<feature type="domain" description="N-acetyltransferase" evidence="4">
    <location>
        <begin position="13"/>
        <end position="172"/>
    </location>
</feature>
<keyword evidence="1" id="KW-0808">Transferase</keyword>
<evidence type="ECO:0000256" key="1">
    <source>
        <dbReference type="ARBA" id="ARBA00022679"/>
    </source>
</evidence>
<proteinExistence type="inferred from homology"/>
<organism evidence="5">
    <name type="scientific">Arthrobacter saudimassiliensis</name>
    <dbReference type="NCBI Taxonomy" id="1461584"/>
    <lineage>
        <taxon>Bacteria</taxon>
        <taxon>Bacillati</taxon>
        <taxon>Actinomycetota</taxon>
        <taxon>Actinomycetes</taxon>
        <taxon>Micrococcales</taxon>
        <taxon>Micrococcaceae</taxon>
        <taxon>Arthrobacter</taxon>
    </lineage>
</organism>
<evidence type="ECO:0000256" key="2">
    <source>
        <dbReference type="ARBA" id="ARBA00023315"/>
    </source>
</evidence>
<dbReference type="PANTHER" id="PTHR43792:SF8">
    <property type="entry name" value="[RIBOSOMAL PROTEIN US5]-ALANINE N-ACETYLTRANSFERASE"/>
    <property type="match status" value="1"/>
</dbReference>
<comment type="similarity">
    <text evidence="3">Belongs to the acetyltransferase family. RimJ subfamily.</text>
</comment>
<dbReference type="SUPFAM" id="SSF55729">
    <property type="entry name" value="Acyl-CoA N-acyltransferases (Nat)"/>
    <property type="match status" value="1"/>
</dbReference>
<dbReference type="PATRIC" id="fig|1461584.3.peg.1745"/>
<dbReference type="AlphaFoldDB" id="A0A078MUB4"/>
<sequence>MPFEIPELRDGGLLLRAHTEADADAVYARSIDPLTIEWTTVPLEYTHQMALDFIATVARPRRDMIVWALDVDGACAGTLDLRWHGAGVGSLGFATSPAFRGQGLMSRAVGLALDHAFGPLGWQEVGWSANPGNVGSYKTVWRNGFPLPVLVPGLISHRGSRIDGWTSSITAGSPRSPRLPWEQAQELLLDNALEPSPARPPWAG</sequence>
<name>A0A078MUB4_9MICC</name>
<dbReference type="InterPro" id="IPR016181">
    <property type="entry name" value="Acyl_CoA_acyltransferase"/>
</dbReference>
<evidence type="ECO:0000313" key="5">
    <source>
        <dbReference type="EMBL" id="CEA08416.1"/>
    </source>
</evidence>
<dbReference type="GO" id="GO:0016747">
    <property type="term" value="F:acyltransferase activity, transferring groups other than amino-acyl groups"/>
    <property type="evidence" value="ECO:0007669"/>
    <property type="project" value="InterPro"/>
</dbReference>